<protein>
    <submittedName>
        <fullName evidence="1">Uncharacterized protein</fullName>
    </submittedName>
</protein>
<evidence type="ECO:0000313" key="1">
    <source>
        <dbReference type="EMBL" id="QDD70832.1"/>
    </source>
</evidence>
<organism evidence="1 2">
    <name type="scientific">Lactobacillus amylovorus</name>
    <dbReference type="NCBI Taxonomy" id="1604"/>
    <lineage>
        <taxon>Bacteria</taxon>
        <taxon>Bacillati</taxon>
        <taxon>Bacillota</taxon>
        <taxon>Bacilli</taxon>
        <taxon>Lactobacillales</taxon>
        <taxon>Lactobacillaceae</taxon>
        <taxon>Lactobacillus</taxon>
    </lineage>
</organism>
<evidence type="ECO:0000313" key="2">
    <source>
        <dbReference type="Proteomes" id="UP000312326"/>
    </source>
</evidence>
<accession>A0A413DP60</accession>
<dbReference type="AlphaFoldDB" id="A0A413DP60"/>
<dbReference type="Proteomes" id="UP000312326">
    <property type="component" value="Chromosome"/>
</dbReference>
<gene>
    <name evidence="1" type="ORF">DM298_08120</name>
</gene>
<reference evidence="1 2" key="1">
    <citation type="submission" date="2018-06" db="EMBL/GenBank/DDBJ databases">
        <title>Complete genome sequnece of Lactobacillus amylovorus PMRA3.</title>
        <authorList>
            <person name="Nam Y.-D."/>
            <person name="Chung W.-H."/>
            <person name="Park Y.S."/>
            <person name="Kang J."/>
        </authorList>
    </citation>
    <scope>NUCLEOTIDE SEQUENCE [LARGE SCALE GENOMIC DNA]</scope>
    <source>
        <strain evidence="1 2">PMRA3</strain>
    </source>
</reference>
<proteinExistence type="predicted"/>
<dbReference type="EMBL" id="CP029754">
    <property type="protein sequence ID" value="QDD70832.1"/>
    <property type="molecule type" value="Genomic_DNA"/>
</dbReference>
<sequence length="36" mass="3880">MAFIKLGSRNKKESTAVVYASSAFLLGLYSSAKINL</sequence>
<name>A0A413DP60_LACAM</name>